<keyword evidence="5" id="KW-0697">Rotamase</keyword>
<evidence type="ECO:0000256" key="4">
    <source>
        <dbReference type="ARBA" id="ARBA00022729"/>
    </source>
</evidence>
<dbReference type="InterPro" id="IPR000297">
    <property type="entry name" value="PPIase_PpiC"/>
</dbReference>
<dbReference type="PANTHER" id="PTHR47245">
    <property type="entry name" value="PEPTIDYLPROLYL ISOMERASE"/>
    <property type="match status" value="1"/>
</dbReference>
<protein>
    <recommendedName>
        <fullName evidence="3">peptidylprolyl isomerase</fullName>
        <ecNumber evidence="3">5.2.1.8</ecNumber>
    </recommendedName>
</protein>
<feature type="chain" id="PRO_5027016532" description="peptidylprolyl isomerase" evidence="7">
    <location>
        <begin position="30"/>
        <end position="309"/>
    </location>
</feature>
<dbReference type="InterPro" id="IPR050245">
    <property type="entry name" value="PrsA_foldase"/>
</dbReference>
<evidence type="ECO:0000256" key="7">
    <source>
        <dbReference type="SAM" id="SignalP"/>
    </source>
</evidence>
<dbReference type="Proteomes" id="UP000484015">
    <property type="component" value="Unassembled WGS sequence"/>
</dbReference>
<comment type="similarity">
    <text evidence="2">Belongs to the PpiC/parvulin rotamase family.</text>
</comment>
<dbReference type="Gene3D" id="1.10.8.1040">
    <property type="match status" value="1"/>
</dbReference>
<dbReference type="Pfam" id="PF13145">
    <property type="entry name" value="Rotamase_2"/>
    <property type="match status" value="1"/>
</dbReference>
<keyword evidence="6 9" id="KW-0413">Isomerase</keyword>
<comment type="caution">
    <text evidence="9">The sequence shown here is derived from an EMBL/GenBank/DDBJ whole genome shotgun (WGS) entry which is preliminary data.</text>
</comment>
<dbReference type="EMBL" id="WNLA01000013">
    <property type="protein sequence ID" value="MTW04032.1"/>
    <property type="molecule type" value="Genomic_DNA"/>
</dbReference>
<organism evidence="9 10">
    <name type="scientific">Pseudoduganella ginsengisoli</name>
    <dbReference type="NCBI Taxonomy" id="1462440"/>
    <lineage>
        <taxon>Bacteria</taxon>
        <taxon>Pseudomonadati</taxon>
        <taxon>Pseudomonadota</taxon>
        <taxon>Betaproteobacteria</taxon>
        <taxon>Burkholderiales</taxon>
        <taxon>Oxalobacteraceae</taxon>
        <taxon>Telluria group</taxon>
        <taxon>Pseudoduganella</taxon>
    </lineage>
</organism>
<gene>
    <name evidence="9" type="primary">epsD</name>
    <name evidence="9" type="ORF">GM668_18280</name>
</gene>
<proteinExistence type="inferred from homology"/>
<evidence type="ECO:0000256" key="3">
    <source>
        <dbReference type="ARBA" id="ARBA00013194"/>
    </source>
</evidence>
<evidence type="ECO:0000256" key="5">
    <source>
        <dbReference type="ARBA" id="ARBA00023110"/>
    </source>
</evidence>
<comment type="catalytic activity">
    <reaction evidence="1">
        <text>[protein]-peptidylproline (omega=180) = [protein]-peptidylproline (omega=0)</text>
        <dbReference type="Rhea" id="RHEA:16237"/>
        <dbReference type="Rhea" id="RHEA-COMP:10747"/>
        <dbReference type="Rhea" id="RHEA-COMP:10748"/>
        <dbReference type="ChEBI" id="CHEBI:83833"/>
        <dbReference type="ChEBI" id="CHEBI:83834"/>
        <dbReference type="EC" id="5.2.1.8"/>
    </reaction>
</comment>
<keyword evidence="4 7" id="KW-0732">Signal</keyword>
<keyword evidence="10" id="KW-1185">Reference proteome</keyword>
<dbReference type="AlphaFoldDB" id="A0A6L6Q4J4"/>
<reference evidence="9 10" key="1">
    <citation type="submission" date="2019-11" db="EMBL/GenBank/DDBJ databases">
        <title>Type strains purchased from KCTC, JCM and DSMZ.</title>
        <authorList>
            <person name="Lu H."/>
        </authorList>
    </citation>
    <scope>NUCLEOTIDE SEQUENCE [LARGE SCALE GENOMIC DNA]</scope>
    <source>
        <strain evidence="9 10">KCTC 42409</strain>
    </source>
</reference>
<evidence type="ECO:0000313" key="9">
    <source>
        <dbReference type="EMBL" id="MTW04032.1"/>
    </source>
</evidence>
<evidence type="ECO:0000256" key="2">
    <source>
        <dbReference type="ARBA" id="ARBA00007656"/>
    </source>
</evidence>
<dbReference type="InterPro" id="IPR014274">
    <property type="entry name" value="PPIase_EpsD"/>
</dbReference>
<evidence type="ECO:0000256" key="1">
    <source>
        <dbReference type="ARBA" id="ARBA00000971"/>
    </source>
</evidence>
<dbReference type="EC" id="5.2.1.8" evidence="3"/>
<feature type="signal peptide" evidence="7">
    <location>
        <begin position="1"/>
        <end position="29"/>
    </location>
</feature>
<dbReference type="SUPFAM" id="SSF109998">
    <property type="entry name" value="Triger factor/SurA peptide-binding domain-like"/>
    <property type="match status" value="1"/>
</dbReference>
<dbReference type="GO" id="GO:0003755">
    <property type="term" value="F:peptidyl-prolyl cis-trans isomerase activity"/>
    <property type="evidence" value="ECO:0007669"/>
    <property type="project" value="UniProtKB-KW"/>
</dbReference>
<feature type="domain" description="PpiC" evidence="8">
    <location>
        <begin position="127"/>
        <end position="237"/>
    </location>
</feature>
<sequence length="309" mass="33926">MLDTTAYTSRAVRQRAATALILAGTLALAACGNKEPKAGQALASVNGSEITVLQLNEELQRSGATGQPDTVRKQLLESLIDRQLLQNEAAKDKLDRDPKVMQAIERAKAMIIAQAYLQKRLGNQAKPTHAEIEEYFNQHPEFFTSRKQFDMRELVVASKDVTDPLKSLMDSTRSLDDVAAWLDNNKVKYARTQVSRTSADMPPELSSKLLTMPKGQLFIIREGDRSLLMQIADVKDSPVTMDNSVAQIEQFLVNKKNKEAAEAELKRLRANAKIDYFNKADTVAAAQPVPAQAAASATESDARGVAGLK</sequence>
<evidence type="ECO:0000313" key="10">
    <source>
        <dbReference type="Proteomes" id="UP000484015"/>
    </source>
</evidence>
<dbReference type="PANTHER" id="PTHR47245:SF1">
    <property type="entry name" value="FOLDASE PROTEIN PRSA"/>
    <property type="match status" value="1"/>
</dbReference>
<dbReference type="InterPro" id="IPR027304">
    <property type="entry name" value="Trigger_fact/SurA_dom_sf"/>
</dbReference>
<accession>A0A6L6Q4J4</accession>
<dbReference type="NCBIfam" id="TIGR02925">
    <property type="entry name" value="cis_trans_EpsD"/>
    <property type="match status" value="1"/>
</dbReference>
<name>A0A6L6Q4J4_9BURK</name>
<evidence type="ECO:0000259" key="8">
    <source>
        <dbReference type="Pfam" id="PF13145"/>
    </source>
</evidence>
<evidence type="ECO:0000256" key="6">
    <source>
        <dbReference type="ARBA" id="ARBA00023235"/>
    </source>
</evidence>